<keyword evidence="2" id="KW-0732">Signal</keyword>
<gene>
    <name evidence="3" type="ORF">HJ583_001025</name>
</gene>
<dbReference type="RefSeq" id="WP_170019401.1">
    <property type="nucleotide sequence ID" value="NZ_JABCSC020000001.1"/>
</dbReference>
<evidence type="ECO:0000256" key="1">
    <source>
        <dbReference type="SAM" id="MobiDB-lite"/>
    </source>
</evidence>
<name>A0ABX2IBL5_9RHOO</name>
<dbReference type="Proteomes" id="UP000778523">
    <property type="component" value="Unassembled WGS sequence"/>
</dbReference>
<organism evidence="3 4">
    <name type="scientific">Uliginosibacterium aquaticum</name>
    <dbReference type="NCBI Taxonomy" id="2731212"/>
    <lineage>
        <taxon>Bacteria</taxon>
        <taxon>Pseudomonadati</taxon>
        <taxon>Pseudomonadota</taxon>
        <taxon>Betaproteobacteria</taxon>
        <taxon>Rhodocyclales</taxon>
        <taxon>Zoogloeaceae</taxon>
        <taxon>Uliginosibacterium</taxon>
    </lineage>
</organism>
<feature type="signal peptide" evidence="2">
    <location>
        <begin position="1"/>
        <end position="24"/>
    </location>
</feature>
<proteinExistence type="predicted"/>
<dbReference type="EMBL" id="JABCSC020000001">
    <property type="protein sequence ID" value="NSL53597.1"/>
    <property type="molecule type" value="Genomic_DNA"/>
</dbReference>
<sequence length="196" mass="20705">MSDTFASLAGMTAHRLLPALLLLAACTSTPPATEPEALAPAPAASAPPAAATAAPSLPRAKPGSLLGKVDRSKLNAQVRQGGKPINISHRCSFRNETGYKGSTQVDIANSEVRRLATSIEVPLASGYCNFDNAGFRQTARSPAIELRHADGCTVRIWDQGPQLTISYSACAARCSSPEVFKYIWPVLIDQPSGRCD</sequence>
<feature type="compositionally biased region" description="Low complexity" evidence="1">
    <location>
        <begin position="33"/>
        <end position="58"/>
    </location>
</feature>
<feature type="region of interest" description="Disordered" evidence="1">
    <location>
        <begin position="33"/>
        <end position="66"/>
    </location>
</feature>
<reference evidence="3 4" key="1">
    <citation type="submission" date="2020-06" db="EMBL/GenBank/DDBJ databases">
        <title>Draft genome of Uliginosibacterium sp. IMCC34675.</title>
        <authorList>
            <person name="Song J."/>
        </authorList>
    </citation>
    <scope>NUCLEOTIDE SEQUENCE [LARGE SCALE GENOMIC DNA]</scope>
    <source>
        <strain evidence="3 4">IMCC34675</strain>
    </source>
</reference>
<comment type="caution">
    <text evidence="3">The sequence shown here is derived from an EMBL/GenBank/DDBJ whole genome shotgun (WGS) entry which is preliminary data.</text>
</comment>
<feature type="chain" id="PRO_5045814711" evidence="2">
    <location>
        <begin position="25"/>
        <end position="196"/>
    </location>
</feature>
<evidence type="ECO:0000313" key="3">
    <source>
        <dbReference type="EMBL" id="NSL53597.1"/>
    </source>
</evidence>
<accession>A0ABX2IBL5</accession>
<protein>
    <submittedName>
        <fullName evidence="3">Uncharacterized protein</fullName>
    </submittedName>
</protein>
<keyword evidence="4" id="KW-1185">Reference proteome</keyword>
<evidence type="ECO:0000313" key="4">
    <source>
        <dbReference type="Proteomes" id="UP000778523"/>
    </source>
</evidence>
<evidence type="ECO:0000256" key="2">
    <source>
        <dbReference type="SAM" id="SignalP"/>
    </source>
</evidence>